<dbReference type="EMBL" id="HAAD01001125">
    <property type="protein sequence ID" value="CDG67357.1"/>
    <property type="molecule type" value="mRNA"/>
</dbReference>
<dbReference type="SUPFAM" id="SSF56112">
    <property type="entry name" value="Protein kinase-like (PK-like)"/>
    <property type="match status" value="1"/>
</dbReference>
<evidence type="ECO:0000256" key="2">
    <source>
        <dbReference type="ARBA" id="ARBA00022692"/>
    </source>
</evidence>
<dbReference type="GO" id="GO:0005524">
    <property type="term" value="F:ATP binding"/>
    <property type="evidence" value="ECO:0007669"/>
    <property type="project" value="UniProtKB-KW"/>
</dbReference>
<keyword evidence="7" id="KW-0472">Membrane</keyword>
<gene>
    <name evidence="10" type="primary">SGK196</name>
</gene>
<keyword evidence="1" id="KW-0808">Transferase</keyword>
<comment type="subcellular location">
    <subcellularLocation>
        <location evidence="8">Endomembrane system</location>
        <topology evidence="8">Single-pass membrane protein</topology>
    </subcellularLocation>
</comment>
<feature type="domain" description="Protein kinase" evidence="9">
    <location>
        <begin position="293"/>
        <end position="553"/>
    </location>
</feature>
<organism evidence="10">
    <name type="scientific">Hydra vulgaris</name>
    <name type="common">Hydra</name>
    <name type="synonym">Hydra attenuata</name>
    <dbReference type="NCBI Taxonomy" id="6087"/>
    <lineage>
        <taxon>Eukaryota</taxon>
        <taxon>Metazoa</taxon>
        <taxon>Cnidaria</taxon>
        <taxon>Hydrozoa</taxon>
        <taxon>Hydroidolina</taxon>
        <taxon>Anthoathecata</taxon>
        <taxon>Aplanulata</taxon>
        <taxon>Hydridae</taxon>
        <taxon>Hydra</taxon>
    </lineage>
</organism>
<dbReference type="GO" id="GO:0004672">
    <property type="term" value="F:protein kinase activity"/>
    <property type="evidence" value="ECO:0007669"/>
    <property type="project" value="InterPro"/>
</dbReference>
<name>T2M5Y9_HYDVU</name>
<dbReference type="InterPro" id="IPR018881">
    <property type="entry name" value="C2orf69_mit"/>
</dbReference>
<proteinExistence type="evidence at transcript level"/>
<dbReference type="GO" id="GO:0019200">
    <property type="term" value="F:carbohydrate kinase activity"/>
    <property type="evidence" value="ECO:0007669"/>
    <property type="project" value="InterPro"/>
</dbReference>
<keyword evidence="4 10" id="KW-0418">Kinase</keyword>
<keyword evidence="3" id="KW-0547">Nucleotide-binding</keyword>
<sequence length="553" mass="64170">VLALPDVVRTHVPLAEKNGNDVLYYHTNEINQIVIIFPGDVQDFRDKMQAHRDNYVWKDFSLEDTAKIIYDHFELALVVVIRASRLHLNTFASYKNFVDGNLFGVPKYSNDSIKAISRLHFVLQALYKEVANGEHESLLNNLPITLLGFSKGCVVLNQMLCELPLLEKDQTLDVFFSRMSAFLWLDSGNCGQSGAYIVNELCLSYAARMIPKIYVYSTPYQINDDSRPWISIEREKFIRLMKKKKAFLKEIWDRFFILALFIFFKPCVLKCQRDEFVKEDGSCQTLFFCTDVALGKELTTAGYVKRIYHAKLMNINVVVSFPRFNFLKEDFLHGLTMLKEFHGSPNVIELIGYCNRLDNLQLITRYWKYGSADNLDFVLSHLKMSSDDEFRARLNIVLDYVNIIAFLHNSPLGTRVMCDSNTLNKTLSQYLITDELRLVVNDLDALPEVHRDNQYKIKCGNRQLFGDFVAPEQLWPYEDRPFDDNEMVGYNEKIDIWKIPSVLLALLGNSLSSTQLKLHFFDLFFRCRSHDPAKRPSAMEVQNEIQQLINRKV</sequence>
<dbReference type="GO" id="GO:0005789">
    <property type="term" value="C:endoplasmic reticulum membrane"/>
    <property type="evidence" value="ECO:0007669"/>
    <property type="project" value="TreeGrafter"/>
</dbReference>
<keyword evidence="6" id="KW-1133">Transmembrane helix</keyword>
<feature type="non-terminal residue" evidence="10">
    <location>
        <position position="553"/>
    </location>
</feature>
<dbReference type="InterPro" id="IPR000719">
    <property type="entry name" value="Prot_kinase_dom"/>
</dbReference>
<evidence type="ECO:0000256" key="3">
    <source>
        <dbReference type="ARBA" id="ARBA00022741"/>
    </source>
</evidence>
<evidence type="ECO:0000256" key="7">
    <source>
        <dbReference type="ARBA" id="ARBA00023136"/>
    </source>
</evidence>
<evidence type="ECO:0000256" key="1">
    <source>
        <dbReference type="ARBA" id="ARBA00022679"/>
    </source>
</evidence>
<dbReference type="AlphaFoldDB" id="T2M5Y9"/>
<accession>T2M5Y9</accession>
<evidence type="ECO:0000313" key="10">
    <source>
        <dbReference type="EMBL" id="CDG67357.1"/>
    </source>
</evidence>
<dbReference type="InterPro" id="IPR011009">
    <property type="entry name" value="Kinase-like_dom_sf"/>
</dbReference>
<keyword evidence="5" id="KW-0067">ATP-binding</keyword>
<evidence type="ECO:0000256" key="4">
    <source>
        <dbReference type="ARBA" id="ARBA00022777"/>
    </source>
</evidence>
<evidence type="ECO:0000256" key="6">
    <source>
        <dbReference type="ARBA" id="ARBA00022989"/>
    </source>
</evidence>
<dbReference type="PROSITE" id="PS50011">
    <property type="entry name" value="PROTEIN_KINASE_DOM"/>
    <property type="match status" value="1"/>
</dbReference>
<dbReference type="OrthoDB" id="4062651at2759"/>
<keyword evidence="2" id="KW-0812">Transmembrane</keyword>
<dbReference type="PANTHER" id="PTHR22618">
    <property type="entry name" value="PROTEIN O-MANNOSE KINASE"/>
    <property type="match status" value="1"/>
</dbReference>
<dbReference type="InterPro" id="IPR039318">
    <property type="entry name" value="POMK"/>
</dbReference>
<evidence type="ECO:0000256" key="8">
    <source>
        <dbReference type="ARBA" id="ARBA00037847"/>
    </source>
</evidence>
<dbReference type="Gene3D" id="1.10.510.10">
    <property type="entry name" value="Transferase(Phosphotransferase) domain 1"/>
    <property type="match status" value="1"/>
</dbReference>
<dbReference type="PANTHER" id="PTHR22618:SF2">
    <property type="entry name" value="PROTEIN O-MANNOSE KINASE"/>
    <property type="match status" value="1"/>
</dbReference>
<protein>
    <submittedName>
        <fullName evidence="10">Protein kinase-like protein SgK196</fullName>
    </submittedName>
</protein>
<feature type="non-terminal residue" evidence="10">
    <location>
        <position position="1"/>
    </location>
</feature>
<dbReference type="GO" id="GO:0006493">
    <property type="term" value="P:protein O-linked glycosylation"/>
    <property type="evidence" value="ECO:0007669"/>
    <property type="project" value="InterPro"/>
</dbReference>
<reference evidence="10" key="1">
    <citation type="journal article" date="2013" name="Genome Biol. Evol.">
        <title>Punctuated emergences of genetic and phenotypic innovations in eumetazoan, bilaterian, euteleostome, and hominidae ancestors.</title>
        <authorList>
            <person name="Wenger Y."/>
            <person name="Galliot B."/>
        </authorList>
    </citation>
    <scope>NUCLEOTIDE SEQUENCE</scope>
    <source>
        <tissue evidence="10">Whole animals</tissue>
    </source>
</reference>
<dbReference type="Pfam" id="PF10561">
    <property type="entry name" value="C2orf69"/>
    <property type="match status" value="2"/>
</dbReference>
<evidence type="ECO:0000256" key="5">
    <source>
        <dbReference type="ARBA" id="ARBA00022840"/>
    </source>
</evidence>
<evidence type="ECO:0000259" key="9">
    <source>
        <dbReference type="PROSITE" id="PS50011"/>
    </source>
</evidence>